<feature type="compositionally biased region" description="Polar residues" evidence="1">
    <location>
        <begin position="28"/>
        <end position="39"/>
    </location>
</feature>
<proteinExistence type="predicted"/>
<keyword evidence="2" id="KW-0812">Transmembrane</keyword>
<feature type="compositionally biased region" description="Basic and acidic residues" evidence="1">
    <location>
        <begin position="45"/>
        <end position="54"/>
    </location>
</feature>
<reference evidence="4" key="3">
    <citation type="submission" date="2025-08" db="UniProtKB">
        <authorList>
            <consortium name="RefSeq"/>
        </authorList>
    </citation>
    <scope>IDENTIFICATION</scope>
    <source>
        <strain evidence="4">CBS 342.82</strain>
    </source>
</reference>
<dbReference type="Proteomes" id="UP000504637">
    <property type="component" value="Unplaced"/>
</dbReference>
<dbReference type="OrthoDB" id="5358884at2759"/>
<organism evidence="4">
    <name type="scientific">Dissoconium aciculare CBS 342.82</name>
    <dbReference type="NCBI Taxonomy" id="1314786"/>
    <lineage>
        <taxon>Eukaryota</taxon>
        <taxon>Fungi</taxon>
        <taxon>Dikarya</taxon>
        <taxon>Ascomycota</taxon>
        <taxon>Pezizomycotina</taxon>
        <taxon>Dothideomycetes</taxon>
        <taxon>Dothideomycetidae</taxon>
        <taxon>Mycosphaerellales</taxon>
        <taxon>Dissoconiaceae</taxon>
        <taxon>Dissoconium</taxon>
    </lineage>
</organism>
<accession>A0A6J3M5T7</accession>
<dbReference type="GeneID" id="54357519"/>
<dbReference type="AlphaFoldDB" id="A0A6J3M5T7"/>
<sequence>MSEHSQISPIRSPIFSRQSYLKMGREQSGLQVASVSTPDYSLPQPEDRSSSLPELDKSAMHSNVSYYHNSINSPGLHPAYTMSEKEVAEPDRRHRICGMSPLFYSILVASITAIVVGVAVGVGVGTQLSQAMQQRTCSSSVPTVTQTVTATATIPFAAASTTQGGYYIDYTAVRPALVASLQDACPINGGQNFTASHGSIFSRNCTGGWNGGDLATIWAYSHEDCIDACEAINHRNATAKCTKVQWDRYMRNAAQWYGNCYLKSDNAQPQGPAPGQISAILMG</sequence>
<evidence type="ECO:0000313" key="4">
    <source>
        <dbReference type="RefSeq" id="XP_033459930.1"/>
    </source>
</evidence>
<protein>
    <recommendedName>
        <fullName evidence="5">Apple domain-containing protein</fullName>
    </recommendedName>
</protein>
<evidence type="ECO:0000256" key="1">
    <source>
        <dbReference type="SAM" id="MobiDB-lite"/>
    </source>
</evidence>
<evidence type="ECO:0000256" key="2">
    <source>
        <dbReference type="SAM" id="Phobius"/>
    </source>
</evidence>
<keyword evidence="3" id="KW-1185">Reference proteome</keyword>
<feature type="transmembrane region" description="Helical" evidence="2">
    <location>
        <begin position="102"/>
        <end position="124"/>
    </location>
</feature>
<keyword evidence="2" id="KW-1133">Transmembrane helix</keyword>
<gene>
    <name evidence="4" type="ORF">K489DRAFT_219737</name>
</gene>
<evidence type="ECO:0000313" key="3">
    <source>
        <dbReference type="Proteomes" id="UP000504637"/>
    </source>
</evidence>
<name>A0A6J3M5T7_9PEZI</name>
<reference evidence="4" key="1">
    <citation type="submission" date="2020-01" db="EMBL/GenBank/DDBJ databases">
        <authorList>
            <consortium name="DOE Joint Genome Institute"/>
            <person name="Haridas S."/>
            <person name="Albert R."/>
            <person name="Binder M."/>
            <person name="Bloem J."/>
            <person name="Labutti K."/>
            <person name="Salamov A."/>
            <person name="Andreopoulos B."/>
            <person name="Baker S.E."/>
            <person name="Barry K."/>
            <person name="Bills G."/>
            <person name="Bluhm B.H."/>
            <person name="Cannon C."/>
            <person name="Castanera R."/>
            <person name="Culley D.E."/>
            <person name="Daum C."/>
            <person name="Ezra D."/>
            <person name="Gonzalez J.B."/>
            <person name="Henrissat B."/>
            <person name="Kuo A."/>
            <person name="Liang C."/>
            <person name="Lipzen A."/>
            <person name="Lutzoni F."/>
            <person name="Magnuson J."/>
            <person name="Mondo S."/>
            <person name="Nolan M."/>
            <person name="Ohm R."/>
            <person name="Pangilinan J."/>
            <person name="Park H.-J."/>
            <person name="Ramirez L."/>
            <person name="Alfaro M."/>
            <person name="Sun H."/>
            <person name="Tritt A."/>
            <person name="Yoshinaga Y."/>
            <person name="Zwiers L.-H."/>
            <person name="Turgeon B.G."/>
            <person name="Goodwin S.B."/>
            <person name="Spatafora J.W."/>
            <person name="Crous P.W."/>
            <person name="Grigoriev I.V."/>
        </authorList>
    </citation>
    <scope>NUCLEOTIDE SEQUENCE</scope>
    <source>
        <strain evidence="4">CBS 342.82</strain>
    </source>
</reference>
<feature type="region of interest" description="Disordered" evidence="1">
    <location>
        <begin position="28"/>
        <end position="54"/>
    </location>
</feature>
<reference evidence="4" key="2">
    <citation type="submission" date="2020-04" db="EMBL/GenBank/DDBJ databases">
        <authorList>
            <consortium name="NCBI Genome Project"/>
        </authorList>
    </citation>
    <scope>NUCLEOTIDE SEQUENCE</scope>
    <source>
        <strain evidence="4">CBS 342.82</strain>
    </source>
</reference>
<keyword evidence="2" id="KW-0472">Membrane</keyword>
<evidence type="ECO:0008006" key="5">
    <source>
        <dbReference type="Google" id="ProtNLM"/>
    </source>
</evidence>
<dbReference type="RefSeq" id="XP_033459930.1">
    <property type="nucleotide sequence ID" value="XM_033599720.1"/>
</dbReference>